<dbReference type="Proteomes" id="UP000028561">
    <property type="component" value="Segment"/>
</dbReference>
<dbReference type="EMBL" id="KJ489402">
    <property type="protein sequence ID" value="AIF72151.1"/>
    <property type="molecule type" value="Genomic_DNA"/>
</dbReference>
<evidence type="ECO:0000313" key="2">
    <source>
        <dbReference type="Proteomes" id="UP000028561"/>
    </source>
</evidence>
<sequence length="64" mass="7720">MNKFADISKIDTWTTDELKKAVKYYEVQLKDPRTDDNERRWLNRAVTKCESLLNPPSEWENLFK</sequence>
<dbReference type="KEGG" id="vg:20283262"/>
<reference evidence="2" key="1">
    <citation type="submission" date="2014-09" db="EMBL/GenBank/DDBJ databases">
        <title>Genomic characterization and comparison of seven Myoviridae bacteriophage infecting Bacillus thuringiensis.</title>
        <authorList>
            <person name="Sauder A.B."/>
            <person name="McKenzie Q.R."/>
            <person name="Temple L.M."/>
            <person name="Alexis B.K."/>
            <person name="Al-Atrache Z."/>
            <person name="Lewis L.O."/>
            <person name="Loesser-Casey K.E."/>
            <person name="Mitchell K.J."/>
        </authorList>
    </citation>
    <scope>NUCLEOTIDE SEQUENCE [LARGE SCALE GENOMIC DNA]</scope>
</reference>
<dbReference type="GeneID" id="20283262"/>
<evidence type="ECO:0000313" key="1">
    <source>
        <dbReference type="EMBL" id="AIF72151.1"/>
    </source>
</evidence>
<accession>A0A075M4W0</accession>
<keyword evidence="2" id="KW-1185">Reference proteome</keyword>
<protein>
    <submittedName>
        <fullName evidence="1">Uncharacterized protein</fullName>
    </submittedName>
</protein>
<reference evidence="1 2" key="2">
    <citation type="journal article" date="2016" name="Virology (Lond)">
        <title>Genomic characterization and comparison of seven Myoviridae bacteriophage infecting Bacillus thuringiensis.</title>
        <authorList>
            <person name="Sauder A.B."/>
            <person name="Quinn M.R."/>
            <person name="Brouillette A."/>
            <person name="Caruso S."/>
            <person name="Cresawn S."/>
            <person name="Erill I."/>
            <person name="Lewis L."/>
            <person name="Loesser-Casey K."/>
            <person name="Pate M."/>
            <person name="Scott C."/>
            <person name="Stockwell S."/>
            <person name="Temple L."/>
        </authorList>
    </citation>
    <scope>NUCLEOTIDE SEQUENCE [LARGE SCALE GENOMIC DNA]</scope>
</reference>
<proteinExistence type="predicted"/>
<dbReference type="RefSeq" id="YP_009056040.1">
    <property type="nucleotide sequence ID" value="NC_024788.1"/>
</dbReference>
<organism evidence="1 2">
    <name type="scientific">Bacillus phage Riley</name>
    <dbReference type="NCBI Taxonomy" id="1486662"/>
    <lineage>
        <taxon>Viruses</taxon>
        <taxon>Duplodnaviria</taxon>
        <taxon>Heunggongvirae</taxon>
        <taxon>Uroviricota</taxon>
        <taxon>Caudoviricetes</taxon>
        <taxon>Herelleviridae</taxon>
        <taxon>Bastillevirinae</taxon>
        <taxon>Bequatrovirus</taxon>
        <taxon>Bequatrovirus riley</taxon>
    </lineage>
</organism>
<name>A0A075M4W0_9CAUD</name>